<sequence>MKQRKVSVINVGIKASGKAKIERQDVEEVDESESEVEATTSTDELAVKYRKLEESHVVGKYVEDYDAMQNGTFCVIAKRFGTYIIHRYNDSKSLFMFYPDSYVRYIAIKIVTHQYPFVYQK</sequence>
<accession>B3RSS1</accession>
<dbReference type="InParanoid" id="B3RSS1"/>
<evidence type="ECO:0000313" key="1">
    <source>
        <dbReference type="EMBL" id="EDV26571.1"/>
    </source>
</evidence>
<dbReference type="CTD" id="6751780"/>
<dbReference type="AlphaFoldDB" id="B3RSS1"/>
<name>B3RSS1_TRIAD</name>
<gene>
    <name evidence="1" type="ORF">TRIADDRAFT_54707</name>
</gene>
<protein>
    <submittedName>
        <fullName evidence="1">Uncharacterized protein</fullName>
    </submittedName>
</protein>
<dbReference type="STRING" id="10228.B3RSS1"/>
<dbReference type="EMBL" id="DS985243">
    <property type="protein sequence ID" value="EDV26571.1"/>
    <property type="molecule type" value="Genomic_DNA"/>
</dbReference>
<proteinExistence type="predicted"/>
<dbReference type="HOGENOM" id="CLU_2041050_0_0_1"/>
<dbReference type="KEGG" id="tad:TRIADDRAFT_54707"/>
<dbReference type="OrthoDB" id="2984333at2759"/>
<keyword evidence="2" id="KW-1185">Reference proteome</keyword>
<evidence type="ECO:0000313" key="2">
    <source>
        <dbReference type="Proteomes" id="UP000009022"/>
    </source>
</evidence>
<dbReference type="GeneID" id="6751780"/>
<reference evidence="1 2" key="1">
    <citation type="journal article" date="2008" name="Nature">
        <title>The Trichoplax genome and the nature of placozoans.</title>
        <authorList>
            <person name="Srivastava M."/>
            <person name="Begovic E."/>
            <person name="Chapman J."/>
            <person name="Putnam N.H."/>
            <person name="Hellsten U."/>
            <person name="Kawashima T."/>
            <person name="Kuo A."/>
            <person name="Mitros T."/>
            <person name="Salamov A."/>
            <person name="Carpenter M.L."/>
            <person name="Signorovitch A.Y."/>
            <person name="Moreno M.A."/>
            <person name="Kamm K."/>
            <person name="Grimwood J."/>
            <person name="Schmutz J."/>
            <person name="Shapiro H."/>
            <person name="Grigoriev I.V."/>
            <person name="Buss L.W."/>
            <person name="Schierwater B."/>
            <person name="Dellaporta S.L."/>
            <person name="Rokhsar D.S."/>
        </authorList>
    </citation>
    <scope>NUCLEOTIDE SEQUENCE [LARGE SCALE GENOMIC DNA]</scope>
    <source>
        <strain evidence="1 2">Grell-BS-1999</strain>
    </source>
</reference>
<dbReference type="Proteomes" id="UP000009022">
    <property type="component" value="Unassembled WGS sequence"/>
</dbReference>
<dbReference type="RefSeq" id="XP_002110567.1">
    <property type="nucleotide sequence ID" value="XM_002110531.1"/>
</dbReference>
<organism evidence="1 2">
    <name type="scientific">Trichoplax adhaerens</name>
    <name type="common">Trichoplax reptans</name>
    <dbReference type="NCBI Taxonomy" id="10228"/>
    <lineage>
        <taxon>Eukaryota</taxon>
        <taxon>Metazoa</taxon>
        <taxon>Placozoa</taxon>
        <taxon>Uniplacotomia</taxon>
        <taxon>Trichoplacea</taxon>
        <taxon>Trichoplacidae</taxon>
        <taxon>Trichoplax</taxon>
    </lineage>
</organism>